<name>A0A9D1Y7Y1_9FIRM</name>
<gene>
    <name evidence="4" type="ORF">H9841_04805</name>
</gene>
<reference evidence="4" key="2">
    <citation type="submission" date="2021-04" db="EMBL/GenBank/DDBJ databases">
        <authorList>
            <person name="Gilroy R."/>
        </authorList>
    </citation>
    <scope>NUCLEOTIDE SEQUENCE</scope>
    <source>
        <strain evidence="4">ChiBcec16_6824</strain>
    </source>
</reference>
<evidence type="ECO:0000313" key="5">
    <source>
        <dbReference type="Proteomes" id="UP000823868"/>
    </source>
</evidence>
<protein>
    <submittedName>
        <fullName evidence="4">Class II aldolase/adducin family protein</fullName>
    </submittedName>
</protein>
<dbReference type="InterPro" id="IPR036409">
    <property type="entry name" value="Aldolase_II/adducin_N_sf"/>
</dbReference>
<comment type="caution">
    <text evidence="4">The sequence shown here is derived from an EMBL/GenBank/DDBJ whole genome shotgun (WGS) entry which is preliminary data.</text>
</comment>
<dbReference type="SUPFAM" id="SSF53639">
    <property type="entry name" value="AraD/HMP-PK domain-like"/>
    <property type="match status" value="1"/>
</dbReference>
<dbReference type="Gene3D" id="3.40.225.10">
    <property type="entry name" value="Class II aldolase/adducin N-terminal domain"/>
    <property type="match status" value="1"/>
</dbReference>
<dbReference type="Pfam" id="PF00596">
    <property type="entry name" value="Aldolase_II"/>
    <property type="match status" value="1"/>
</dbReference>
<dbReference type="GO" id="GO:0046872">
    <property type="term" value="F:metal ion binding"/>
    <property type="evidence" value="ECO:0007669"/>
    <property type="project" value="UniProtKB-KW"/>
</dbReference>
<accession>A0A9D1Y7Y1</accession>
<dbReference type="PANTHER" id="PTHR22789">
    <property type="entry name" value="FUCULOSE PHOSPHATE ALDOLASE"/>
    <property type="match status" value="1"/>
</dbReference>
<evidence type="ECO:0000313" key="4">
    <source>
        <dbReference type="EMBL" id="HIY21205.1"/>
    </source>
</evidence>
<dbReference type="InterPro" id="IPR001303">
    <property type="entry name" value="Aldolase_II/adducin_N"/>
</dbReference>
<evidence type="ECO:0000256" key="1">
    <source>
        <dbReference type="ARBA" id="ARBA00022723"/>
    </source>
</evidence>
<dbReference type="GO" id="GO:0016832">
    <property type="term" value="F:aldehyde-lyase activity"/>
    <property type="evidence" value="ECO:0007669"/>
    <property type="project" value="TreeGrafter"/>
</dbReference>
<proteinExistence type="predicted"/>
<dbReference type="InterPro" id="IPR050197">
    <property type="entry name" value="Aldolase_class_II_sugar_metab"/>
</dbReference>
<feature type="domain" description="Class II aldolase/adducin N-terminal" evidence="3">
    <location>
        <begin position="11"/>
        <end position="188"/>
    </location>
</feature>
<dbReference type="Proteomes" id="UP000823868">
    <property type="component" value="Unassembled WGS sequence"/>
</dbReference>
<organism evidence="4 5">
    <name type="scientific">Candidatus Flavonifractor merdigallinarum</name>
    <dbReference type="NCBI Taxonomy" id="2838589"/>
    <lineage>
        <taxon>Bacteria</taxon>
        <taxon>Bacillati</taxon>
        <taxon>Bacillota</taxon>
        <taxon>Clostridia</taxon>
        <taxon>Eubacteriales</taxon>
        <taxon>Oscillospiraceae</taxon>
        <taxon>Flavonifractor</taxon>
    </lineage>
</organism>
<dbReference type="GO" id="GO:0005829">
    <property type="term" value="C:cytosol"/>
    <property type="evidence" value="ECO:0007669"/>
    <property type="project" value="TreeGrafter"/>
</dbReference>
<sequence>MNTMTVQEMKEAVCAWSRQSYGEKLFAGTSGNLSVYDSEQEVMVITPSSIPYETMTAEDIMVLRLDGTVLEGPHKPSSEWRMHAAIYREKPEVGAVVHTHSPYATAFAVNNKGIPTILIEMVPFLGGDVPLAAFALPGTEGVGTEAVKVLKERTGCLLANHGVLAVGKDLEQAHLRAVYIEDAARICSIAMSHGPIVTMSEADIAAMRGNG</sequence>
<dbReference type="AlphaFoldDB" id="A0A9D1Y7Y1"/>
<keyword evidence="1" id="KW-0479">Metal-binding</keyword>
<dbReference type="PANTHER" id="PTHR22789:SF0">
    <property type="entry name" value="3-OXO-TETRONATE 4-PHOSPHATE DECARBOXYLASE-RELATED"/>
    <property type="match status" value="1"/>
</dbReference>
<reference evidence="4" key="1">
    <citation type="journal article" date="2021" name="PeerJ">
        <title>Extensive microbial diversity within the chicken gut microbiome revealed by metagenomics and culture.</title>
        <authorList>
            <person name="Gilroy R."/>
            <person name="Ravi A."/>
            <person name="Getino M."/>
            <person name="Pursley I."/>
            <person name="Horton D.L."/>
            <person name="Alikhan N.F."/>
            <person name="Baker D."/>
            <person name="Gharbi K."/>
            <person name="Hall N."/>
            <person name="Watson M."/>
            <person name="Adriaenssens E.M."/>
            <person name="Foster-Nyarko E."/>
            <person name="Jarju S."/>
            <person name="Secka A."/>
            <person name="Antonio M."/>
            <person name="Oren A."/>
            <person name="Chaudhuri R.R."/>
            <person name="La Ragione R."/>
            <person name="Hildebrand F."/>
            <person name="Pallen M.J."/>
        </authorList>
    </citation>
    <scope>NUCLEOTIDE SEQUENCE</scope>
    <source>
        <strain evidence="4">ChiBcec16_6824</strain>
    </source>
</reference>
<evidence type="ECO:0000256" key="2">
    <source>
        <dbReference type="ARBA" id="ARBA00023239"/>
    </source>
</evidence>
<dbReference type="GO" id="GO:0019323">
    <property type="term" value="P:pentose catabolic process"/>
    <property type="evidence" value="ECO:0007669"/>
    <property type="project" value="TreeGrafter"/>
</dbReference>
<dbReference type="SMART" id="SM01007">
    <property type="entry name" value="Aldolase_II"/>
    <property type="match status" value="1"/>
</dbReference>
<dbReference type="EMBL" id="DXDX01000086">
    <property type="protein sequence ID" value="HIY21205.1"/>
    <property type="molecule type" value="Genomic_DNA"/>
</dbReference>
<keyword evidence="2" id="KW-0456">Lyase</keyword>
<evidence type="ECO:0000259" key="3">
    <source>
        <dbReference type="SMART" id="SM01007"/>
    </source>
</evidence>